<evidence type="ECO:0000313" key="1">
    <source>
        <dbReference type="EMBL" id="KAJ0102480.1"/>
    </source>
</evidence>
<evidence type="ECO:0000313" key="2">
    <source>
        <dbReference type="Proteomes" id="UP001164250"/>
    </source>
</evidence>
<comment type="caution">
    <text evidence="1">The sequence shown here is derived from an EMBL/GenBank/DDBJ whole genome shotgun (WGS) entry which is preliminary data.</text>
</comment>
<accession>A0ACC1BU24</accession>
<name>A0ACC1BU24_9ROSI</name>
<keyword evidence="2" id="KW-1185">Reference proteome</keyword>
<proteinExistence type="predicted"/>
<sequence>MAEGVVFDAAWKLLEVLGSQVFQQIDLASGVRDEIRKRKDTVETIKAVLLDATSLWLFEIDSLIFLYFKSAYLEYEQTILMLFLYLSTNWSQSFIVKYLNCIPSGRPVRLSQPSI</sequence>
<dbReference type="Proteomes" id="UP001164250">
    <property type="component" value="Chromosome 3"/>
</dbReference>
<reference evidence="2" key="1">
    <citation type="journal article" date="2023" name="G3 (Bethesda)">
        <title>Genome assembly and association tests identify interacting loci associated with vigor, precocity, and sex in interspecific pistachio rootstocks.</title>
        <authorList>
            <person name="Palmer W."/>
            <person name="Jacygrad E."/>
            <person name="Sagayaradj S."/>
            <person name="Cavanaugh K."/>
            <person name="Han R."/>
            <person name="Bertier L."/>
            <person name="Beede B."/>
            <person name="Kafkas S."/>
            <person name="Golino D."/>
            <person name="Preece J."/>
            <person name="Michelmore R."/>
        </authorList>
    </citation>
    <scope>NUCLEOTIDE SEQUENCE [LARGE SCALE GENOMIC DNA]</scope>
</reference>
<organism evidence="1 2">
    <name type="scientific">Pistacia atlantica</name>
    <dbReference type="NCBI Taxonomy" id="434234"/>
    <lineage>
        <taxon>Eukaryota</taxon>
        <taxon>Viridiplantae</taxon>
        <taxon>Streptophyta</taxon>
        <taxon>Embryophyta</taxon>
        <taxon>Tracheophyta</taxon>
        <taxon>Spermatophyta</taxon>
        <taxon>Magnoliopsida</taxon>
        <taxon>eudicotyledons</taxon>
        <taxon>Gunneridae</taxon>
        <taxon>Pentapetalae</taxon>
        <taxon>rosids</taxon>
        <taxon>malvids</taxon>
        <taxon>Sapindales</taxon>
        <taxon>Anacardiaceae</taxon>
        <taxon>Pistacia</taxon>
    </lineage>
</organism>
<gene>
    <name evidence="1" type="ORF">Patl1_05310</name>
</gene>
<protein>
    <submittedName>
        <fullName evidence="1">Uncharacterized protein</fullName>
    </submittedName>
</protein>
<dbReference type="EMBL" id="CM047899">
    <property type="protein sequence ID" value="KAJ0102480.1"/>
    <property type="molecule type" value="Genomic_DNA"/>
</dbReference>